<evidence type="ECO:0000256" key="3">
    <source>
        <dbReference type="ARBA" id="ARBA00022723"/>
    </source>
</evidence>
<keyword evidence="5 8" id="KW-0862">Zinc</keyword>
<gene>
    <name evidence="10" type="ORF">HH304_16970</name>
</gene>
<dbReference type="PANTHER" id="PTHR11596">
    <property type="entry name" value="ALKALINE PHOSPHATASE"/>
    <property type="match status" value="1"/>
</dbReference>
<sequence>MNRFRYFGKLFFLSIFVILSSCGSTDGEGSEKVILQKVEQQSSDHDKVQVFTGGPAYETKVDLPTPLELSKVKNIILLIGDGTGPAQVYSGKTANKGNIFLDNFPVIGKSKTNSSDDYVTDSAAGATALSVGEKTYNGAIGVGPNGNPLKTILEMSEEKGLSTGLVATSTITHATPASFIAHQPQRKMHEEIAADFLKTDIDLFLGGGLKFFTDRKDGRDLTQELKSKGYSVLTDVNQLKGYSGYKLAGLFAEDEMPKYPERKEFLPEATKKAIDILSKNDKGFFLMVEGSQIDWGGHNNDLAYVINEFGDFDRAVGVALEFAANNKETLVIVTADHETGGLSLISGDINKGRVEASFATGHHTAVPVQVYAYGPYQSLFQGTYENTAIFSKMKEAFGF</sequence>
<dbReference type="RefSeq" id="WP_169684334.1">
    <property type="nucleotide sequence ID" value="NZ_JABBNU010000011.1"/>
</dbReference>
<dbReference type="PROSITE" id="PS00123">
    <property type="entry name" value="ALKALINE_PHOSPHATASE"/>
    <property type="match status" value="1"/>
</dbReference>
<feature type="binding site" evidence="8">
    <location>
        <position position="337"/>
    </location>
    <ligand>
        <name>Zn(2+)</name>
        <dbReference type="ChEBI" id="CHEBI:29105"/>
        <label>2</label>
    </ligand>
</feature>
<dbReference type="GO" id="GO:0046872">
    <property type="term" value="F:metal ion binding"/>
    <property type="evidence" value="ECO:0007669"/>
    <property type="project" value="UniProtKB-KW"/>
</dbReference>
<dbReference type="Gene3D" id="3.40.720.10">
    <property type="entry name" value="Alkaline Phosphatase, subunit A"/>
    <property type="match status" value="1"/>
</dbReference>
<evidence type="ECO:0000313" key="11">
    <source>
        <dbReference type="Proteomes" id="UP000559010"/>
    </source>
</evidence>
<comment type="cofactor">
    <cofactor evidence="8">
        <name>Zn(2+)</name>
        <dbReference type="ChEBI" id="CHEBI:29105"/>
    </cofactor>
    <text evidence="8">Binds 2 Zn(2+) ions.</text>
</comment>
<dbReference type="AlphaFoldDB" id="A0A848IZY7"/>
<dbReference type="Pfam" id="PF00245">
    <property type="entry name" value="Alk_phosphatase"/>
    <property type="match status" value="2"/>
</dbReference>
<dbReference type="EMBL" id="JABBNU010000011">
    <property type="protein sequence ID" value="NMM50103.1"/>
    <property type="molecule type" value="Genomic_DNA"/>
</dbReference>
<dbReference type="PROSITE" id="PS51257">
    <property type="entry name" value="PROKAR_LIPOPROTEIN"/>
    <property type="match status" value="1"/>
</dbReference>
<organism evidence="10 11">
    <name type="scientific">Marinigracilibium pacificum</name>
    <dbReference type="NCBI Taxonomy" id="2729599"/>
    <lineage>
        <taxon>Bacteria</taxon>
        <taxon>Pseudomonadati</taxon>
        <taxon>Bacteroidota</taxon>
        <taxon>Cytophagia</taxon>
        <taxon>Cytophagales</taxon>
        <taxon>Flammeovirgaceae</taxon>
        <taxon>Marinigracilibium</taxon>
    </lineage>
</organism>
<dbReference type="CDD" id="cd16012">
    <property type="entry name" value="ALP"/>
    <property type="match status" value="1"/>
</dbReference>
<proteinExistence type="inferred from homology"/>
<evidence type="ECO:0000256" key="8">
    <source>
        <dbReference type="PIRSR" id="PIRSR601952-2"/>
    </source>
</evidence>
<feature type="binding site" evidence="8">
    <location>
        <position position="298"/>
    </location>
    <ligand>
        <name>Zn(2+)</name>
        <dbReference type="ChEBI" id="CHEBI:29105"/>
        <label>2</label>
    </ligand>
</feature>
<comment type="caution">
    <text evidence="10">The sequence shown here is derived from an EMBL/GenBank/DDBJ whole genome shotgun (WGS) entry which is preliminary data.</text>
</comment>
<feature type="binding site" evidence="8">
    <location>
        <position position="289"/>
    </location>
    <ligand>
        <name>Mg(2+)</name>
        <dbReference type="ChEBI" id="CHEBI:18420"/>
    </ligand>
</feature>
<keyword evidence="3 8" id="KW-0479">Metal-binding</keyword>
<keyword evidence="2" id="KW-0597">Phosphoprotein</keyword>
<evidence type="ECO:0000256" key="1">
    <source>
        <dbReference type="ARBA" id="ARBA00005984"/>
    </source>
</evidence>
<evidence type="ECO:0000256" key="2">
    <source>
        <dbReference type="ARBA" id="ARBA00022553"/>
    </source>
</evidence>
<feature type="active site" description="Phosphoserine intermediate" evidence="7">
    <location>
        <position position="122"/>
    </location>
</feature>
<keyword evidence="6 8" id="KW-0460">Magnesium</keyword>
<evidence type="ECO:0000256" key="4">
    <source>
        <dbReference type="ARBA" id="ARBA00022801"/>
    </source>
</evidence>
<evidence type="ECO:0000256" key="7">
    <source>
        <dbReference type="PIRSR" id="PIRSR601952-1"/>
    </source>
</evidence>
<reference evidence="10 11" key="1">
    <citation type="submission" date="2020-04" db="EMBL/GenBank/DDBJ databases">
        <title>Flammeovirgaceae bacterium KN852 isolated from deep sea.</title>
        <authorList>
            <person name="Zhang D.-C."/>
        </authorList>
    </citation>
    <scope>NUCLEOTIDE SEQUENCE [LARGE SCALE GENOMIC DNA]</scope>
    <source>
        <strain evidence="10 11">KN852</strain>
    </source>
</reference>
<name>A0A848IZY7_9BACT</name>
<keyword evidence="4" id="KW-0378">Hydrolase</keyword>
<dbReference type="Proteomes" id="UP000559010">
    <property type="component" value="Unassembled WGS sequence"/>
</dbReference>
<feature type="binding site" evidence="8">
    <location>
        <position position="81"/>
    </location>
    <ligand>
        <name>Mg(2+)</name>
        <dbReference type="ChEBI" id="CHEBI:18420"/>
    </ligand>
</feature>
<protein>
    <submittedName>
        <fullName evidence="10">Alkaline phosphatase</fullName>
    </submittedName>
</protein>
<comment type="similarity">
    <text evidence="1 9">Belongs to the alkaline phosphatase family.</text>
</comment>
<dbReference type="SUPFAM" id="SSF53649">
    <property type="entry name" value="Alkaline phosphatase-like"/>
    <property type="match status" value="1"/>
</dbReference>
<feature type="binding site" evidence="8">
    <location>
        <position position="336"/>
    </location>
    <ligand>
        <name>Zn(2+)</name>
        <dbReference type="ChEBI" id="CHEBI:29105"/>
        <label>2</label>
    </ligand>
</feature>
<feature type="binding site" evidence="8">
    <location>
        <position position="81"/>
    </location>
    <ligand>
        <name>Zn(2+)</name>
        <dbReference type="ChEBI" id="CHEBI:29105"/>
        <label>2</label>
    </ligand>
</feature>
<feature type="binding site" evidence="8">
    <location>
        <position position="294"/>
    </location>
    <ligand>
        <name>Zn(2+)</name>
        <dbReference type="ChEBI" id="CHEBI:29105"/>
        <label>2</label>
    </ligand>
</feature>
<evidence type="ECO:0000256" key="6">
    <source>
        <dbReference type="ARBA" id="ARBA00022842"/>
    </source>
</evidence>
<feature type="binding site" evidence="8">
    <location>
        <position position="173"/>
    </location>
    <ligand>
        <name>Mg(2+)</name>
        <dbReference type="ChEBI" id="CHEBI:18420"/>
    </ligand>
</feature>
<dbReference type="PRINTS" id="PR00113">
    <property type="entry name" value="ALKPHPHTASE"/>
</dbReference>
<dbReference type="GO" id="GO:0004035">
    <property type="term" value="F:alkaline phosphatase activity"/>
    <property type="evidence" value="ECO:0007669"/>
    <property type="project" value="TreeGrafter"/>
</dbReference>
<evidence type="ECO:0000256" key="9">
    <source>
        <dbReference type="RuleBase" id="RU003946"/>
    </source>
</evidence>
<evidence type="ECO:0000256" key="5">
    <source>
        <dbReference type="ARBA" id="ARBA00022833"/>
    </source>
</evidence>
<dbReference type="InterPro" id="IPR018299">
    <property type="entry name" value="Alkaline_phosphatase_AS"/>
</dbReference>
<evidence type="ECO:0000313" key="10">
    <source>
        <dbReference type="EMBL" id="NMM50103.1"/>
    </source>
</evidence>
<feature type="binding site" evidence="8">
    <location>
        <position position="175"/>
    </location>
    <ligand>
        <name>Mg(2+)</name>
        <dbReference type="ChEBI" id="CHEBI:18420"/>
    </ligand>
</feature>
<dbReference type="SMART" id="SM00098">
    <property type="entry name" value="alkPPc"/>
    <property type="match status" value="1"/>
</dbReference>
<accession>A0A848IZY7</accession>
<dbReference type="InterPro" id="IPR001952">
    <property type="entry name" value="Alkaline_phosphatase"/>
</dbReference>
<dbReference type="InterPro" id="IPR017850">
    <property type="entry name" value="Alkaline_phosphatase_core_sf"/>
</dbReference>
<dbReference type="PANTHER" id="PTHR11596:SF5">
    <property type="entry name" value="ALKALINE PHOSPHATASE"/>
    <property type="match status" value="1"/>
</dbReference>
<comment type="cofactor">
    <cofactor evidence="8">
        <name>Mg(2+)</name>
        <dbReference type="ChEBI" id="CHEBI:18420"/>
    </cofactor>
    <text evidence="8">Binds 1 Mg(2+) ion.</text>
</comment>
<keyword evidence="11" id="KW-1185">Reference proteome</keyword>